<comment type="caution">
    <text evidence="8">The sequence shown here is derived from an EMBL/GenBank/DDBJ whole genome shotgun (WGS) entry which is preliminary data.</text>
</comment>
<sequence length="265" mass="27307">MVGARKGAARRLMTAAVVGLGLLTAAPAAMAQDVLVLAAASTKNAVEKLAGQFKAKTGVAITSSFAASSALAKQIENGAPADLFISADLDWMDYLQKRNLIKVDSRVSLLGNELVVIAPKGSTLKPDLKPGGDLPALLGDGRLATGDPSNVPVGKYAQAALESFGQWAQIEPKLARTDNVRAALALVSRGEAPLGIVYRTDAAVDPGVAVVGVFPPGSHPAIVFPVALTATTTNANAVKFLDFLKSPEGLAVFQEFGFVPAPKLP</sequence>
<keyword evidence="4 7" id="KW-0732">Signal</keyword>
<dbReference type="Pfam" id="PF13531">
    <property type="entry name" value="SBP_bac_11"/>
    <property type="match status" value="1"/>
</dbReference>
<feature type="signal peptide" evidence="7">
    <location>
        <begin position="1"/>
        <end position="31"/>
    </location>
</feature>
<organism evidence="8 9">
    <name type="scientific">Azospirillum cavernae</name>
    <dbReference type="NCBI Taxonomy" id="2320860"/>
    <lineage>
        <taxon>Bacteria</taxon>
        <taxon>Pseudomonadati</taxon>
        <taxon>Pseudomonadota</taxon>
        <taxon>Alphaproteobacteria</taxon>
        <taxon>Rhodospirillales</taxon>
        <taxon>Azospirillaceae</taxon>
        <taxon>Azospirillum</taxon>
    </lineage>
</organism>
<reference evidence="8 9" key="1">
    <citation type="submission" date="2018-09" db="EMBL/GenBank/DDBJ databases">
        <authorList>
            <person name="Zhu H."/>
        </authorList>
    </citation>
    <scope>NUCLEOTIDE SEQUENCE [LARGE SCALE GENOMIC DNA]</scope>
    <source>
        <strain evidence="8 9">K2W22B-5</strain>
    </source>
</reference>
<feature type="binding site" evidence="6">
    <location>
        <position position="68"/>
    </location>
    <ligand>
        <name>molybdate</name>
        <dbReference type="ChEBI" id="CHEBI:36264"/>
    </ligand>
</feature>
<dbReference type="GO" id="GO:0030973">
    <property type="term" value="F:molybdate ion binding"/>
    <property type="evidence" value="ECO:0007669"/>
    <property type="project" value="TreeGrafter"/>
</dbReference>
<dbReference type="NCBIfam" id="NF007958">
    <property type="entry name" value="PRK10677.1"/>
    <property type="match status" value="1"/>
</dbReference>
<evidence type="ECO:0000313" key="8">
    <source>
        <dbReference type="EMBL" id="RJF83866.1"/>
    </source>
</evidence>
<dbReference type="OrthoDB" id="9785015at2"/>
<dbReference type="InterPro" id="IPR005950">
    <property type="entry name" value="ModA"/>
</dbReference>
<feature type="binding site" evidence="6">
    <location>
        <position position="41"/>
    </location>
    <ligand>
        <name>molybdate</name>
        <dbReference type="ChEBI" id="CHEBI:36264"/>
    </ligand>
</feature>
<dbReference type="SUPFAM" id="SSF53850">
    <property type="entry name" value="Periplasmic binding protein-like II"/>
    <property type="match status" value="1"/>
</dbReference>
<evidence type="ECO:0000256" key="3">
    <source>
        <dbReference type="ARBA" id="ARBA00022723"/>
    </source>
</evidence>
<name>A0A418W1H6_9PROT</name>
<evidence type="ECO:0000256" key="2">
    <source>
        <dbReference type="ARBA" id="ARBA00022505"/>
    </source>
</evidence>
<dbReference type="AlphaFoldDB" id="A0A418W1H6"/>
<dbReference type="CDD" id="cd13536">
    <property type="entry name" value="PBP2_EcModA"/>
    <property type="match status" value="1"/>
</dbReference>
<dbReference type="Proteomes" id="UP000283458">
    <property type="component" value="Unassembled WGS sequence"/>
</dbReference>
<comment type="subunit">
    <text evidence="5">The complex is composed of two ATP-binding proteins (ModC), two transmembrane proteins (ModB) and a solute-binding protein (ModA).</text>
</comment>
<dbReference type="GO" id="GO:1901359">
    <property type="term" value="F:tungstate binding"/>
    <property type="evidence" value="ECO:0007669"/>
    <property type="project" value="UniProtKB-ARBA"/>
</dbReference>
<dbReference type="PIRSF" id="PIRSF004846">
    <property type="entry name" value="ModA"/>
    <property type="match status" value="1"/>
</dbReference>
<keyword evidence="3 6" id="KW-0479">Metal-binding</keyword>
<dbReference type="FunFam" id="3.40.190.10:FF:000035">
    <property type="entry name" value="Molybdate ABC transporter substrate-binding protein"/>
    <property type="match status" value="1"/>
</dbReference>
<accession>A0A418W1H6</accession>
<keyword evidence="2 6" id="KW-0500">Molybdenum</keyword>
<dbReference type="GO" id="GO:0030288">
    <property type="term" value="C:outer membrane-bounded periplasmic space"/>
    <property type="evidence" value="ECO:0007669"/>
    <property type="project" value="TreeGrafter"/>
</dbReference>
<evidence type="ECO:0000256" key="7">
    <source>
        <dbReference type="SAM" id="SignalP"/>
    </source>
</evidence>
<dbReference type="InterPro" id="IPR050682">
    <property type="entry name" value="ModA/WtpA"/>
</dbReference>
<evidence type="ECO:0000256" key="1">
    <source>
        <dbReference type="ARBA" id="ARBA00009175"/>
    </source>
</evidence>
<evidence type="ECO:0000256" key="4">
    <source>
        <dbReference type="ARBA" id="ARBA00022729"/>
    </source>
</evidence>
<feature type="binding site" evidence="6">
    <location>
        <position position="198"/>
    </location>
    <ligand>
        <name>molybdate</name>
        <dbReference type="ChEBI" id="CHEBI:36264"/>
    </ligand>
</feature>
<evidence type="ECO:0000256" key="5">
    <source>
        <dbReference type="ARBA" id="ARBA00062515"/>
    </source>
</evidence>
<dbReference type="EMBL" id="QYUL01000001">
    <property type="protein sequence ID" value="RJF83866.1"/>
    <property type="molecule type" value="Genomic_DNA"/>
</dbReference>
<dbReference type="NCBIfam" id="TIGR01256">
    <property type="entry name" value="modA"/>
    <property type="match status" value="1"/>
</dbReference>
<gene>
    <name evidence="8" type="ORF">D3877_04375</name>
</gene>
<dbReference type="PANTHER" id="PTHR30632">
    <property type="entry name" value="MOLYBDATE-BINDING PERIPLASMIC PROTEIN"/>
    <property type="match status" value="1"/>
</dbReference>
<dbReference type="PANTHER" id="PTHR30632:SF17">
    <property type="entry name" value="MOLYBDATE-BINDING PROTEIN MODA"/>
    <property type="match status" value="1"/>
</dbReference>
<dbReference type="Gene3D" id="3.40.190.10">
    <property type="entry name" value="Periplasmic binding protein-like II"/>
    <property type="match status" value="2"/>
</dbReference>
<dbReference type="GO" id="GO:0015689">
    <property type="term" value="P:molybdate ion transport"/>
    <property type="evidence" value="ECO:0007669"/>
    <property type="project" value="InterPro"/>
</dbReference>
<evidence type="ECO:0000256" key="6">
    <source>
        <dbReference type="PIRSR" id="PIRSR004846-1"/>
    </source>
</evidence>
<keyword evidence="9" id="KW-1185">Reference proteome</keyword>
<evidence type="ECO:0000313" key="9">
    <source>
        <dbReference type="Proteomes" id="UP000283458"/>
    </source>
</evidence>
<comment type="similarity">
    <text evidence="1">Belongs to the bacterial solute-binding protein ModA family.</text>
</comment>
<dbReference type="GO" id="GO:0046872">
    <property type="term" value="F:metal ion binding"/>
    <property type="evidence" value="ECO:0007669"/>
    <property type="project" value="UniProtKB-KW"/>
</dbReference>
<proteinExistence type="inferred from homology"/>
<feature type="binding site" evidence="6">
    <location>
        <position position="180"/>
    </location>
    <ligand>
        <name>molybdate</name>
        <dbReference type="ChEBI" id="CHEBI:36264"/>
    </ligand>
</feature>
<protein>
    <submittedName>
        <fullName evidence="8">Molybdate ABC transporter substrate-binding protein</fullName>
    </submittedName>
</protein>
<dbReference type="RefSeq" id="WP_119829508.1">
    <property type="nucleotide sequence ID" value="NZ_QYUL01000001.1"/>
</dbReference>
<feature type="chain" id="PRO_5018998970" evidence="7">
    <location>
        <begin position="32"/>
        <end position="265"/>
    </location>
</feature>